<dbReference type="PANTHER" id="PTHR32166:SF74">
    <property type="entry name" value="OS05G0256350 PROTEIN"/>
    <property type="match status" value="1"/>
</dbReference>
<keyword evidence="4" id="KW-1185">Reference proteome</keyword>
<dbReference type="GO" id="GO:0046983">
    <property type="term" value="F:protein dimerization activity"/>
    <property type="evidence" value="ECO:0007669"/>
    <property type="project" value="InterPro"/>
</dbReference>
<protein>
    <recommendedName>
        <fullName evidence="2">HAT C-terminal dimerisation domain-containing protein</fullName>
    </recommendedName>
</protein>
<name>A0AAQ3K4D5_9LILI</name>
<dbReference type="EMBL" id="CP136892">
    <property type="protein sequence ID" value="WOL01869.1"/>
    <property type="molecule type" value="Genomic_DNA"/>
</dbReference>
<evidence type="ECO:0000256" key="1">
    <source>
        <dbReference type="SAM" id="MobiDB-lite"/>
    </source>
</evidence>
<reference evidence="3 4" key="1">
    <citation type="submission" date="2023-10" db="EMBL/GenBank/DDBJ databases">
        <title>Chromosome-scale genome assembly provides insights into flower coloration mechanisms of Canna indica.</title>
        <authorList>
            <person name="Li C."/>
        </authorList>
    </citation>
    <scope>NUCLEOTIDE SEQUENCE [LARGE SCALE GENOMIC DNA]</scope>
    <source>
        <tissue evidence="3">Flower</tissue>
    </source>
</reference>
<dbReference type="AlphaFoldDB" id="A0AAQ3K4D5"/>
<evidence type="ECO:0000313" key="4">
    <source>
        <dbReference type="Proteomes" id="UP001327560"/>
    </source>
</evidence>
<dbReference type="PANTHER" id="PTHR32166">
    <property type="entry name" value="OSJNBA0013A04.12 PROTEIN"/>
    <property type="match status" value="1"/>
</dbReference>
<accession>A0AAQ3K4D5</accession>
<organism evidence="3 4">
    <name type="scientific">Canna indica</name>
    <name type="common">Indian-shot</name>
    <dbReference type="NCBI Taxonomy" id="4628"/>
    <lineage>
        <taxon>Eukaryota</taxon>
        <taxon>Viridiplantae</taxon>
        <taxon>Streptophyta</taxon>
        <taxon>Embryophyta</taxon>
        <taxon>Tracheophyta</taxon>
        <taxon>Spermatophyta</taxon>
        <taxon>Magnoliopsida</taxon>
        <taxon>Liliopsida</taxon>
        <taxon>Zingiberales</taxon>
        <taxon>Cannaceae</taxon>
        <taxon>Canna</taxon>
    </lineage>
</organism>
<dbReference type="InterPro" id="IPR008906">
    <property type="entry name" value="HATC_C_dom"/>
</dbReference>
<feature type="domain" description="HAT C-terminal dimerisation" evidence="2">
    <location>
        <begin position="116"/>
        <end position="171"/>
    </location>
</feature>
<dbReference type="Proteomes" id="UP001327560">
    <property type="component" value="Chromosome 3"/>
</dbReference>
<dbReference type="Pfam" id="PF05699">
    <property type="entry name" value="Dimer_Tnp_hAT"/>
    <property type="match status" value="1"/>
</dbReference>
<feature type="compositionally biased region" description="Acidic residues" evidence="1">
    <location>
        <begin position="288"/>
        <end position="300"/>
    </location>
</feature>
<evidence type="ECO:0000259" key="2">
    <source>
        <dbReference type="Pfam" id="PF05699"/>
    </source>
</evidence>
<sequence>MMREFTGQKDMVRLVKTRFATAFLILRSFHKHKANLRRMFTSDKWSKSKFAKEQGAGHYLNPQFYYNNPTIEQDQEVMSGLWKCIERLVLTTNVIDEIGKELRIYARAEGTFEYNAAKRHRTILTPSEWWASFGSSTPNLQKFAIKVLSLTCSSSDCERNWSDFEHMKDESNEWLVGKVQEENEEEDESMYGNADFWAEVGHAIGAAEEEYTLRSQSSHSMVATSSKGRGKSFASTVTISSRGKGKGKSKLIEILENDEEEEFSANQTDMEEEEEKDSKDYVSHGLDVDDEINLEDEDDE</sequence>
<proteinExistence type="predicted"/>
<gene>
    <name evidence="3" type="ORF">Cni_G10588</name>
</gene>
<evidence type="ECO:0000313" key="3">
    <source>
        <dbReference type="EMBL" id="WOL01869.1"/>
    </source>
</evidence>
<feature type="region of interest" description="Disordered" evidence="1">
    <location>
        <begin position="233"/>
        <end position="300"/>
    </location>
</feature>
<dbReference type="SUPFAM" id="SSF53098">
    <property type="entry name" value="Ribonuclease H-like"/>
    <property type="match status" value="1"/>
</dbReference>
<feature type="compositionally biased region" description="Acidic residues" evidence="1">
    <location>
        <begin position="255"/>
        <end position="275"/>
    </location>
</feature>
<dbReference type="InterPro" id="IPR012337">
    <property type="entry name" value="RNaseH-like_sf"/>
</dbReference>